<keyword evidence="4" id="KW-0347">Helicase</keyword>
<dbReference type="GO" id="GO:0005524">
    <property type="term" value="F:ATP binding"/>
    <property type="evidence" value="ECO:0007669"/>
    <property type="project" value="UniProtKB-KW"/>
</dbReference>
<feature type="domain" description="DEAD-box RNA helicase Q" evidence="11">
    <location>
        <begin position="92"/>
        <end position="120"/>
    </location>
</feature>
<feature type="domain" description="Helicase C-terminal" evidence="10">
    <location>
        <begin position="417"/>
        <end position="581"/>
    </location>
</feature>
<keyword evidence="13" id="KW-1185">Reference proteome</keyword>
<keyword evidence="6" id="KW-0694">RNA-binding</keyword>
<evidence type="ECO:0000256" key="4">
    <source>
        <dbReference type="ARBA" id="ARBA00022806"/>
    </source>
</evidence>
<dbReference type="InterPro" id="IPR014001">
    <property type="entry name" value="Helicase_ATP-bd"/>
</dbReference>
<dbReference type="CDD" id="cd00268">
    <property type="entry name" value="DEADc"/>
    <property type="match status" value="1"/>
</dbReference>
<dbReference type="InterPro" id="IPR027417">
    <property type="entry name" value="P-loop_NTPase"/>
</dbReference>
<name>A0AAV0H5T0_9ROSI</name>
<dbReference type="SMART" id="SM00487">
    <property type="entry name" value="DEXDc"/>
    <property type="match status" value="1"/>
</dbReference>
<keyword evidence="5" id="KW-0067">ATP-binding</keyword>
<dbReference type="InterPro" id="IPR001650">
    <property type="entry name" value="Helicase_C-like"/>
</dbReference>
<keyword evidence="3" id="KW-0378">Hydrolase</keyword>
<accession>A0AAV0H5T0</accession>
<feature type="domain" description="Helicase ATP-binding" evidence="9">
    <location>
        <begin position="123"/>
        <end position="389"/>
    </location>
</feature>
<dbReference type="SMART" id="SM00490">
    <property type="entry name" value="HELICc"/>
    <property type="match status" value="1"/>
</dbReference>
<dbReference type="EMBL" id="CAMGYJ010000002">
    <property type="protein sequence ID" value="CAI0379625.1"/>
    <property type="molecule type" value="Genomic_DNA"/>
</dbReference>
<sequence length="588" mass="64691">MLFRHSSAPMLHFYKLSSSPKLLFPQLRRTFSVLSAPSLSSSFPNSSTSLRVHLFCLAQSNDGGVRSFATAAAVATTADRGGGETFFAEEGVSWNALGLPDTISQALSNAGFTRPSLVQAESIPSILSGKDSIIAAETGSGKTHSYLVPLIHKLSASSVGSVCDSASDKGFKPSREVSLVLCPNVLLCEQVVRMANGLCDENGDPLIRVAAVCGRQGWPVYQPDILVSTPAALLNNIEPKKQRKMSFLRGVKYVVFDEADMLLCGSFQNQVIRLINMFRHDEKLLSWTSQSTADNASEVDLETLPQDALEQDEESPNDASQDDDEEIESLSEEEELEEGNEDGVSVQKKGWRRVLKPYDRSKQYIFVAATLPANGKRTAGAVLKRMFPDARWVNGNYLHRHNPRLERKWFEVTVDSQVDALIEAVKHGVESETPDNNDVSRTMVFANTVEAVEAVAKILERAGIECYRYHKDASLEERAGMLDDFREKGGIFVCTDAAARGVDIPNISHVIQADFATSAVDFLHRVGRTGRAGQHGVVTSLYTESNRDLVSAIREAEKLGRPVETAFSRKRGFRNKLKKKSKLQFASQ</sequence>
<keyword evidence="2" id="KW-0547">Nucleotide-binding</keyword>
<dbReference type="Pfam" id="PF00270">
    <property type="entry name" value="DEAD"/>
    <property type="match status" value="1"/>
</dbReference>
<dbReference type="GO" id="GO:0003724">
    <property type="term" value="F:RNA helicase activity"/>
    <property type="evidence" value="ECO:0007669"/>
    <property type="project" value="UniProtKB-EC"/>
</dbReference>
<evidence type="ECO:0000256" key="1">
    <source>
        <dbReference type="ARBA" id="ARBA00012552"/>
    </source>
</evidence>
<evidence type="ECO:0000256" key="7">
    <source>
        <dbReference type="PROSITE-ProRule" id="PRU00552"/>
    </source>
</evidence>
<dbReference type="EC" id="3.6.4.13" evidence="1"/>
<evidence type="ECO:0000256" key="8">
    <source>
        <dbReference type="SAM" id="MobiDB-lite"/>
    </source>
</evidence>
<dbReference type="Gene3D" id="3.40.50.300">
    <property type="entry name" value="P-loop containing nucleotide triphosphate hydrolases"/>
    <property type="match status" value="2"/>
</dbReference>
<evidence type="ECO:0000256" key="5">
    <source>
        <dbReference type="ARBA" id="ARBA00022840"/>
    </source>
</evidence>
<feature type="compositionally biased region" description="Acidic residues" evidence="8">
    <location>
        <begin position="309"/>
        <end position="341"/>
    </location>
</feature>
<evidence type="ECO:0000256" key="2">
    <source>
        <dbReference type="ARBA" id="ARBA00022741"/>
    </source>
</evidence>
<dbReference type="AlphaFoldDB" id="A0AAV0H5T0"/>
<comment type="caution">
    <text evidence="12">The sequence shown here is derived from an EMBL/GenBank/DDBJ whole genome shotgun (WGS) entry which is preliminary data.</text>
</comment>
<dbReference type="Proteomes" id="UP001154282">
    <property type="component" value="Unassembled WGS sequence"/>
</dbReference>
<organism evidence="12 13">
    <name type="scientific">Linum tenue</name>
    <dbReference type="NCBI Taxonomy" id="586396"/>
    <lineage>
        <taxon>Eukaryota</taxon>
        <taxon>Viridiplantae</taxon>
        <taxon>Streptophyta</taxon>
        <taxon>Embryophyta</taxon>
        <taxon>Tracheophyta</taxon>
        <taxon>Spermatophyta</taxon>
        <taxon>Magnoliopsida</taxon>
        <taxon>eudicotyledons</taxon>
        <taxon>Gunneridae</taxon>
        <taxon>Pentapetalae</taxon>
        <taxon>rosids</taxon>
        <taxon>fabids</taxon>
        <taxon>Malpighiales</taxon>
        <taxon>Linaceae</taxon>
        <taxon>Linum</taxon>
    </lineage>
</organism>
<dbReference type="PROSITE" id="PS51195">
    <property type="entry name" value="Q_MOTIF"/>
    <property type="match status" value="1"/>
</dbReference>
<evidence type="ECO:0000313" key="12">
    <source>
        <dbReference type="EMBL" id="CAI0379625.1"/>
    </source>
</evidence>
<dbReference type="PROSITE" id="PS51192">
    <property type="entry name" value="HELICASE_ATP_BIND_1"/>
    <property type="match status" value="1"/>
</dbReference>
<dbReference type="GO" id="GO:0003723">
    <property type="term" value="F:RNA binding"/>
    <property type="evidence" value="ECO:0007669"/>
    <property type="project" value="UniProtKB-KW"/>
</dbReference>
<evidence type="ECO:0000259" key="11">
    <source>
        <dbReference type="PROSITE" id="PS51195"/>
    </source>
</evidence>
<evidence type="ECO:0000256" key="6">
    <source>
        <dbReference type="ARBA" id="ARBA00022884"/>
    </source>
</evidence>
<dbReference type="CDD" id="cd18787">
    <property type="entry name" value="SF2_C_DEAD"/>
    <property type="match status" value="1"/>
</dbReference>
<dbReference type="GO" id="GO:0016787">
    <property type="term" value="F:hydrolase activity"/>
    <property type="evidence" value="ECO:0007669"/>
    <property type="project" value="UniProtKB-KW"/>
</dbReference>
<evidence type="ECO:0000313" key="13">
    <source>
        <dbReference type="Proteomes" id="UP001154282"/>
    </source>
</evidence>
<dbReference type="InterPro" id="IPR014014">
    <property type="entry name" value="RNA_helicase_DEAD_Q_motif"/>
</dbReference>
<gene>
    <name evidence="12" type="ORF">LITE_LOCUS2338</name>
</gene>
<evidence type="ECO:0000256" key="3">
    <source>
        <dbReference type="ARBA" id="ARBA00022801"/>
    </source>
</evidence>
<feature type="region of interest" description="Disordered" evidence="8">
    <location>
        <begin position="307"/>
        <end position="344"/>
    </location>
</feature>
<evidence type="ECO:0000259" key="9">
    <source>
        <dbReference type="PROSITE" id="PS51192"/>
    </source>
</evidence>
<reference evidence="12" key="1">
    <citation type="submission" date="2022-08" db="EMBL/GenBank/DDBJ databases">
        <authorList>
            <person name="Gutierrez-Valencia J."/>
        </authorList>
    </citation>
    <scope>NUCLEOTIDE SEQUENCE</scope>
</reference>
<proteinExistence type="predicted"/>
<evidence type="ECO:0000259" key="10">
    <source>
        <dbReference type="PROSITE" id="PS51194"/>
    </source>
</evidence>
<dbReference type="SUPFAM" id="SSF52540">
    <property type="entry name" value="P-loop containing nucleoside triphosphate hydrolases"/>
    <property type="match status" value="1"/>
</dbReference>
<feature type="short sequence motif" description="Q motif" evidence="7">
    <location>
        <begin position="92"/>
        <end position="120"/>
    </location>
</feature>
<dbReference type="InterPro" id="IPR044742">
    <property type="entry name" value="DEAD/DEAH_RhlB"/>
</dbReference>
<dbReference type="Pfam" id="PF00271">
    <property type="entry name" value="Helicase_C"/>
    <property type="match status" value="1"/>
</dbReference>
<dbReference type="PANTHER" id="PTHR47958">
    <property type="entry name" value="ATP-DEPENDENT RNA HELICASE DBP3"/>
    <property type="match status" value="1"/>
</dbReference>
<dbReference type="PROSITE" id="PS51194">
    <property type="entry name" value="HELICASE_CTER"/>
    <property type="match status" value="1"/>
</dbReference>
<protein>
    <recommendedName>
        <fullName evidence="1">RNA helicase</fullName>
        <ecNumber evidence="1">3.6.4.13</ecNumber>
    </recommendedName>
</protein>
<dbReference type="InterPro" id="IPR011545">
    <property type="entry name" value="DEAD/DEAH_box_helicase_dom"/>
</dbReference>